<evidence type="ECO:0000313" key="2">
    <source>
        <dbReference type="EMBL" id="KAK2946401.1"/>
    </source>
</evidence>
<feature type="compositionally biased region" description="Polar residues" evidence="1">
    <location>
        <begin position="99"/>
        <end position="121"/>
    </location>
</feature>
<gene>
    <name evidence="2" type="ORF">BLNAU_18652</name>
</gene>
<feature type="region of interest" description="Disordered" evidence="1">
    <location>
        <begin position="69"/>
        <end position="121"/>
    </location>
</feature>
<feature type="region of interest" description="Disordered" evidence="1">
    <location>
        <begin position="214"/>
        <end position="268"/>
    </location>
</feature>
<dbReference type="EMBL" id="JARBJD010000229">
    <property type="protein sequence ID" value="KAK2946401.1"/>
    <property type="molecule type" value="Genomic_DNA"/>
</dbReference>
<name>A0ABQ9X3Q1_9EUKA</name>
<organism evidence="2 3">
    <name type="scientific">Blattamonas nauphoetae</name>
    <dbReference type="NCBI Taxonomy" id="2049346"/>
    <lineage>
        <taxon>Eukaryota</taxon>
        <taxon>Metamonada</taxon>
        <taxon>Preaxostyla</taxon>
        <taxon>Oxymonadida</taxon>
        <taxon>Blattamonas</taxon>
    </lineage>
</organism>
<keyword evidence="3" id="KW-1185">Reference proteome</keyword>
<feature type="compositionally biased region" description="Basic and acidic residues" evidence="1">
    <location>
        <begin position="159"/>
        <end position="189"/>
    </location>
</feature>
<dbReference type="Proteomes" id="UP001281761">
    <property type="component" value="Unassembled WGS sequence"/>
</dbReference>
<accession>A0ABQ9X3Q1</accession>
<comment type="caution">
    <text evidence="2">The sequence shown here is derived from an EMBL/GenBank/DDBJ whole genome shotgun (WGS) entry which is preliminary data.</text>
</comment>
<feature type="region of interest" description="Disordered" evidence="1">
    <location>
        <begin position="147"/>
        <end position="189"/>
    </location>
</feature>
<proteinExistence type="predicted"/>
<protein>
    <submittedName>
        <fullName evidence="2">Uncharacterized protein</fullName>
    </submittedName>
</protein>
<evidence type="ECO:0000256" key="1">
    <source>
        <dbReference type="SAM" id="MobiDB-lite"/>
    </source>
</evidence>
<reference evidence="2 3" key="1">
    <citation type="journal article" date="2022" name="bioRxiv">
        <title>Genomics of Preaxostyla Flagellates Illuminates Evolutionary Transitions and the Path Towards Mitochondrial Loss.</title>
        <authorList>
            <person name="Novak L.V.F."/>
            <person name="Treitli S.C."/>
            <person name="Pyrih J."/>
            <person name="Halakuc P."/>
            <person name="Pipaliya S.V."/>
            <person name="Vacek V."/>
            <person name="Brzon O."/>
            <person name="Soukal P."/>
            <person name="Eme L."/>
            <person name="Dacks J.B."/>
            <person name="Karnkowska A."/>
            <person name="Elias M."/>
            <person name="Hampl V."/>
        </authorList>
    </citation>
    <scope>NUCLEOTIDE SEQUENCE [LARGE SCALE GENOMIC DNA]</scope>
    <source>
        <strain evidence="2">NAU3</strain>
        <tissue evidence="2">Gut</tissue>
    </source>
</reference>
<evidence type="ECO:0000313" key="3">
    <source>
        <dbReference type="Proteomes" id="UP001281761"/>
    </source>
</evidence>
<sequence length="268" mass="29239">MILYLVRNIIDNFMIWRYIVHGFGSLTGPTHNIIFTDHITHTEWESTSLFKQNWETSLLQPSALVGVVRERPNGTGHPSADTQNENIVSLPKQPRSEETSNTGAGLLKSPQTKNRTLSTDSPFAFTPLPAICTPLLSPAVTAGSQLTGPSMAAASHTDWTGHGEKKEDRRAQSQHRQEEATPTTDAHRADDGMKLATGEVSNAAQLSVTLETDWMGEEPTVAAPTPAKPSAQTQPDEREWTQVSSSLFGGEELTPNTKTPSEGEVERE</sequence>